<accession>A0A1Y2DA94</accession>
<keyword evidence="4" id="KW-1185">Reference proteome</keyword>
<comment type="caution">
    <text evidence="3">The sequence shown here is derived from an EMBL/GenBank/DDBJ whole genome shotgun (WGS) entry which is preliminary data.</text>
</comment>
<feature type="region of interest" description="Disordered" evidence="1">
    <location>
        <begin position="1"/>
        <end position="82"/>
    </location>
</feature>
<gene>
    <name evidence="3" type="ORF">BCR38DRAFT_322464</name>
</gene>
<name>A0A1Y2DA94_9PEZI</name>
<dbReference type="InParanoid" id="A0A1Y2DA94"/>
<evidence type="ECO:0000313" key="4">
    <source>
        <dbReference type="Proteomes" id="UP000193689"/>
    </source>
</evidence>
<feature type="non-terminal residue" evidence="3">
    <location>
        <position position="275"/>
    </location>
</feature>
<evidence type="ECO:0000259" key="2">
    <source>
        <dbReference type="Pfam" id="PF24355"/>
    </source>
</evidence>
<dbReference type="InterPro" id="IPR055936">
    <property type="entry name" value="DUF7514"/>
</dbReference>
<feature type="domain" description="DUF7514" evidence="2">
    <location>
        <begin position="77"/>
        <end position="214"/>
    </location>
</feature>
<dbReference type="STRING" id="1141098.A0A1Y2DA94"/>
<feature type="non-terminal residue" evidence="3">
    <location>
        <position position="1"/>
    </location>
</feature>
<evidence type="ECO:0000256" key="1">
    <source>
        <dbReference type="SAM" id="MobiDB-lite"/>
    </source>
</evidence>
<reference evidence="3 4" key="1">
    <citation type="submission" date="2016-07" db="EMBL/GenBank/DDBJ databases">
        <title>Pervasive Adenine N6-methylation of Active Genes in Fungi.</title>
        <authorList>
            <consortium name="DOE Joint Genome Institute"/>
            <person name="Mondo S.J."/>
            <person name="Dannebaum R.O."/>
            <person name="Kuo R.C."/>
            <person name="Labutti K."/>
            <person name="Haridas S."/>
            <person name="Kuo A."/>
            <person name="Salamov A."/>
            <person name="Ahrendt S.R."/>
            <person name="Lipzen A."/>
            <person name="Sullivan W."/>
            <person name="Andreopoulos W.B."/>
            <person name="Clum A."/>
            <person name="Lindquist E."/>
            <person name="Daum C."/>
            <person name="Ramamoorthy G.K."/>
            <person name="Gryganskyi A."/>
            <person name="Culley D."/>
            <person name="Magnuson J.K."/>
            <person name="James T.Y."/>
            <person name="O'Malley M.A."/>
            <person name="Stajich J.E."/>
            <person name="Spatafora J.W."/>
            <person name="Visel A."/>
            <person name="Grigoriev I.V."/>
        </authorList>
    </citation>
    <scope>NUCLEOTIDE SEQUENCE [LARGE SCALE GENOMIC DNA]</scope>
    <source>
        <strain evidence="3 4">CBS 129021</strain>
    </source>
</reference>
<dbReference type="RefSeq" id="XP_040709920.1">
    <property type="nucleotide sequence ID" value="XM_040854781.1"/>
</dbReference>
<dbReference type="GeneID" id="63770993"/>
<protein>
    <recommendedName>
        <fullName evidence="2">DUF7514 domain-containing protein</fullName>
    </recommendedName>
</protein>
<proteinExistence type="predicted"/>
<dbReference type="Pfam" id="PF24355">
    <property type="entry name" value="DUF7514"/>
    <property type="match status" value="1"/>
</dbReference>
<dbReference type="AlphaFoldDB" id="A0A1Y2DA94"/>
<feature type="compositionally biased region" description="Low complexity" evidence="1">
    <location>
        <begin position="45"/>
        <end position="66"/>
    </location>
</feature>
<organism evidence="3 4">
    <name type="scientific">Pseudomassariella vexata</name>
    <dbReference type="NCBI Taxonomy" id="1141098"/>
    <lineage>
        <taxon>Eukaryota</taxon>
        <taxon>Fungi</taxon>
        <taxon>Dikarya</taxon>
        <taxon>Ascomycota</taxon>
        <taxon>Pezizomycotina</taxon>
        <taxon>Sordariomycetes</taxon>
        <taxon>Xylariomycetidae</taxon>
        <taxon>Amphisphaeriales</taxon>
        <taxon>Pseudomassariaceae</taxon>
        <taxon>Pseudomassariella</taxon>
    </lineage>
</organism>
<sequence length="275" mass="30672">PPIPPRPPGYELKTLANPPLPARPSKQKLQQQQSYLPPPPPSPAQHPQSQQSTFNQLPQWQPQNPLSNASQPSQWTPLFHPDGTPTPLFEALTADIWKHLDSGRTGHITPEVFSAFLDVQGFLLENNTWKANHKPNTLGMYTAEDIADFKLKAACEAWSFDHTVVVRSPGRPQLPYGGMPLLSLRGLTDMMAVEYAADPDQSTQWLNAALRYYGVWPALVPLPRDALLRARPAEVQDRIDKASVRSQRTASESMEATRVRNEIAAQGRRNALELL</sequence>
<dbReference type="OrthoDB" id="7873042at2759"/>
<evidence type="ECO:0000313" key="3">
    <source>
        <dbReference type="EMBL" id="ORY56074.1"/>
    </source>
</evidence>
<dbReference type="EMBL" id="MCFJ01000024">
    <property type="protein sequence ID" value="ORY56074.1"/>
    <property type="molecule type" value="Genomic_DNA"/>
</dbReference>
<feature type="compositionally biased region" description="Polar residues" evidence="1">
    <location>
        <begin position="67"/>
        <end position="76"/>
    </location>
</feature>
<dbReference type="Proteomes" id="UP000193689">
    <property type="component" value="Unassembled WGS sequence"/>
</dbReference>